<sequence length="206" mass="23153">MAHRSHSKQLFCTRRSSSYDFLIYQNVMILCILYAVTFTLEFLGWCKFCSALSHSNGVSHVLQQKGPSKNSQSFRHPQDSATMRDRYAHRKLLLGLDAERTRDKCKLDDILIIQGEAGPLPDGIPSFTVEIINVCITGCPMSDIHVSCGWFASAKLIDSKLFKRVKYNDCIVNDRLPLKGGESIVFVYASSFQYPLEVSSVNPCCS</sequence>
<name>A0A8T2QCA6_CERRI</name>
<dbReference type="Pfam" id="PF24068">
    <property type="entry name" value="TPD1_C"/>
    <property type="match status" value="1"/>
</dbReference>
<protein>
    <submittedName>
        <fullName evidence="3">Uncharacterized protein</fullName>
    </submittedName>
</protein>
<comment type="caution">
    <text evidence="3">The sequence shown here is derived from an EMBL/GenBank/DDBJ whole genome shotgun (WGS) entry which is preliminary data.</text>
</comment>
<dbReference type="PANTHER" id="PTHR33184:SF77">
    <property type="entry name" value="TPD1 PROTEIN HOMOLOG 1-LIKE"/>
    <property type="match status" value="1"/>
</dbReference>
<evidence type="ECO:0000313" key="4">
    <source>
        <dbReference type="Proteomes" id="UP000825935"/>
    </source>
</evidence>
<dbReference type="OrthoDB" id="1572689at2759"/>
<feature type="transmembrane region" description="Helical" evidence="2">
    <location>
        <begin position="21"/>
        <end position="45"/>
    </location>
</feature>
<keyword evidence="4" id="KW-1185">Reference proteome</keyword>
<gene>
    <name evidence="3" type="ORF">KP509_36G040100</name>
</gene>
<keyword evidence="2" id="KW-0472">Membrane</keyword>
<dbReference type="GO" id="GO:0001709">
    <property type="term" value="P:cell fate determination"/>
    <property type="evidence" value="ECO:0007669"/>
    <property type="project" value="TreeGrafter"/>
</dbReference>
<evidence type="ECO:0000256" key="1">
    <source>
        <dbReference type="ARBA" id="ARBA00022729"/>
    </source>
</evidence>
<evidence type="ECO:0000256" key="2">
    <source>
        <dbReference type="SAM" id="Phobius"/>
    </source>
</evidence>
<organism evidence="3 4">
    <name type="scientific">Ceratopteris richardii</name>
    <name type="common">Triangle waterfern</name>
    <dbReference type="NCBI Taxonomy" id="49495"/>
    <lineage>
        <taxon>Eukaryota</taxon>
        <taxon>Viridiplantae</taxon>
        <taxon>Streptophyta</taxon>
        <taxon>Embryophyta</taxon>
        <taxon>Tracheophyta</taxon>
        <taxon>Polypodiopsida</taxon>
        <taxon>Polypodiidae</taxon>
        <taxon>Polypodiales</taxon>
        <taxon>Pteridineae</taxon>
        <taxon>Pteridaceae</taxon>
        <taxon>Parkerioideae</taxon>
        <taxon>Ceratopteris</taxon>
    </lineage>
</organism>
<dbReference type="AlphaFoldDB" id="A0A8T2QCA6"/>
<dbReference type="PANTHER" id="PTHR33184">
    <property type="entry name" value="PROTEIN TAPETUM DETERMINANT 1-LIKE-RELATED"/>
    <property type="match status" value="1"/>
</dbReference>
<keyword evidence="2" id="KW-1133">Transmembrane helix</keyword>
<proteinExistence type="predicted"/>
<dbReference type="InterPro" id="IPR040361">
    <property type="entry name" value="TPD1"/>
</dbReference>
<keyword evidence="1" id="KW-0732">Signal</keyword>
<reference evidence="3" key="1">
    <citation type="submission" date="2021-08" db="EMBL/GenBank/DDBJ databases">
        <title>WGS assembly of Ceratopteris richardii.</title>
        <authorList>
            <person name="Marchant D.B."/>
            <person name="Chen G."/>
            <person name="Jenkins J."/>
            <person name="Shu S."/>
            <person name="Leebens-Mack J."/>
            <person name="Grimwood J."/>
            <person name="Schmutz J."/>
            <person name="Soltis P."/>
            <person name="Soltis D."/>
            <person name="Chen Z.-H."/>
        </authorList>
    </citation>
    <scope>NUCLEOTIDE SEQUENCE</scope>
    <source>
        <strain evidence="3">Whitten #5841</strain>
        <tissue evidence="3">Leaf</tissue>
    </source>
</reference>
<accession>A0A8T2QCA6</accession>
<evidence type="ECO:0000313" key="3">
    <source>
        <dbReference type="EMBL" id="KAH7281306.1"/>
    </source>
</evidence>
<dbReference type="EMBL" id="CM035441">
    <property type="protein sequence ID" value="KAH7281306.1"/>
    <property type="molecule type" value="Genomic_DNA"/>
</dbReference>
<keyword evidence="2" id="KW-0812">Transmembrane</keyword>
<dbReference type="Proteomes" id="UP000825935">
    <property type="component" value="Chromosome 36"/>
</dbReference>